<evidence type="ECO:0000313" key="5">
    <source>
        <dbReference type="EMBL" id="KAF8480501.1"/>
    </source>
</evidence>
<dbReference type="InterPro" id="IPR054471">
    <property type="entry name" value="GPIID_WHD"/>
</dbReference>
<evidence type="ECO:0000313" key="6">
    <source>
        <dbReference type="Proteomes" id="UP000759537"/>
    </source>
</evidence>
<dbReference type="InterPro" id="IPR031350">
    <property type="entry name" value="Goodbye_dom"/>
</dbReference>
<keyword evidence="2" id="KW-0040">ANK repeat</keyword>
<dbReference type="OrthoDB" id="194358at2759"/>
<proteinExistence type="predicted"/>
<dbReference type="SUPFAM" id="SSF48403">
    <property type="entry name" value="Ankyrin repeat"/>
    <property type="match status" value="1"/>
</dbReference>
<dbReference type="Pfam" id="PF17109">
    <property type="entry name" value="Goodbye"/>
    <property type="match status" value="1"/>
</dbReference>
<dbReference type="InterPro" id="IPR002110">
    <property type="entry name" value="Ankyrin_rpt"/>
</dbReference>
<dbReference type="InterPro" id="IPR000727">
    <property type="entry name" value="T_SNARE_dom"/>
</dbReference>
<dbReference type="PROSITE" id="PS50192">
    <property type="entry name" value="T_SNARE"/>
    <property type="match status" value="1"/>
</dbReference>
<dbReference type="Pfam" id="PF00023">
    <property type="entry name" value="Ank"/>
    <property type="match status" value="1"/>
</dbReference>
<dbReference type="Pfam" id="PF24883">
    <property type="entry name" value="NPHP3_N"/>
    <property type="match status" value="1"/>
</dbReference>
<feature type="repeat" description="ANK" evidence="2">
    <location>
        <begin position="901"/>
        <end position="933"/>
    </location>
</feature>
<feature type="repeat" description="ANK" evidence="2">
    <location>
        <begin position="967"/>
        <end position="1003"/>
    </location>
</feature>
<dbReference type="PANTHER" id="PTHR10039">
    <property type="entry name" value="AMELOGENIN"/>
    <property type="match status" value="1"/>
</dbReference>
<dbReference type="Pfam" id="PF12796">
    <property type="entry name" value="Ank_2"/>
    <property type="match status" value="1"/>
</dbReference>
<gene>
    <name evidence="5" type="ORF">DFH94DRAFT_845075</name>
</gene>
<reference evidence="5" key="2">
    <citation type="journal article" date="2020" name="Nat. Commun.">
        <title>Large-scale genome sequencing of mycorrhizal fungi provides insights into the early evolution of symbiotic traits.</title>
        <authorList>
            <person name="Miyauchi S."/>
            <person name="Kiss E."/>
            <person name="Kuo A."/>
            <person name="Drula E."/>
            <person name="Kohler A."/>
            <person name="Sanchez-Garcia M."/>
            <person name="Morin E."/>
            <person name="Andreopoulos B."/>
            <person name="Barry K.W."/>
            <person name="Bonito G."/>
            <person name="Buee M."/>
            <person name="Carver A."/>
            <person name="Chen C."/>
            <person name="Cichocki N."/>
            <person name="Clum A."/>
            <person name="Culley D."/>
            <person name="Crous P.W."/>
            <person name="Fauchery L."/>
            <person name="Girlanda M."/>
            <person name="Hayes R.D."/>
            <person name="Keri Z."/>
            <person name="LaButti K."/>
            <person name="Lipzen A."/>
            <person name="Lombard V."/>
            <person name="Magnuson J."/>
            <person name="Maillard F."/>
            <person name="Murat C."/>
            <person name="Nolan M."/>
            <person name="Ohm R.A."/>
            <person name="Pangilinan J."/>
            <person name="Pereira M.F."/>
            <person name="Perotto S."/>
            <person name="Peter M."/>
            <person name="Pfister S."/>
            <person name="Riley R."/>
            <person name="Sitrit Y."/>
            <person name="Stielow J.B."/>
            <person name="Szollosi G."/>
            <person name="Zifcakova L."/>
            <person name="Stursova M."/>
            <person name="Spatafora J.W."/>
            <person name="Tedersoo L."/>
            <person name="Vaario L.M."/>
            <person name="Yamada A."/>
            <person name="Yan M."/>
            <person name="Wang P."/>
            <person name="Xu J."/>
            <person name="Bruns T."/>
            <person name="Baldrian P."/>
            <person name="Vilgalys R."/>
            <person name="Dunand C."/>
            <person name="Henrissat B."/>
            <person name="Grigoriev I.V."/>
            <person name="Hibbett D."/>
            <person name="Nagy L.G."/>
            <person name="Martin F.M."/>
        </authorList>
    </citation>
    <scope>NUCLEOTIDE SEQUENCE</scope>
    <source>
        <strain evidence="5">Prilba</strain>
    </source>
</reference>
<organism evidence="5 6">
    <name type="scientific">Russula ochroleuca</name>
    <dbReference type="NCBI Taxonomy" id="152965"/>
    <lineage>
        <taxon>Eukaryota</taxon>
        <taxon>Fungi</taxon>
        <taxon>Dikarya</taxon>
        <taxon>Basidiomycota</taxon>
        <taxon>Agaricomycotina</taxon>
        <taxon>Agaricomycetes</taxon>
        <taxon>Russulales</taxon>
        <taxon>Russulaceae</taxon>
        <taxon>Russula</taxon>
    </lineage>
</organism>
<sequence length="1073" mass="120735">MSQTHPSASSSSSSNFQSVLNAALDAYEKKTKTKILTHPLAVQLQSCDSPTAILSVLQDLIQQFDRRRSSDERLTNWLTPTVNVLYAFSSTLGQGVGLVFSPANVVFSGIGVLLMAAKDVDASEDVLINIFVRIESFFKRLESYTEVRPTDAMTDVIVKIMIQVLSILAIATKEIKRGRSKKYLKKLLGKNDIEDALKKLDTLTTEEARMATAETLKVTNRVDNKVDQVDDKVDKVDDKVDKVDDKVDKVDDKVDRVDDKVGRVGDTVDRVDDKVDRVDDKVDRVDDKVGRVGDTVDKVDDKVTVLIDDVKEANAVIHRSVNTADEEKQRQLRRELQNWLSPPDPSTNHNIARKAHHKGTASWFFQGGIFKQWKSSPSLLWIHGKPGSGKSILCSGIIQDIVAQREAGLAITAYFYCDFRDEDKQNYRNLVLSLVSQLCAQSNFCFDILSRIYSAHDDGARKPSDETLIKCLTEMVSLPVQGPIYLVVDALDECPNDSGLPTAREEVLDLINDLVALRLPNLHICVTSRPEIDIQAALEPLTTFCVSLHNQSGQKEDIVDYVSSVVYSDKKMRRWREEDRKLVIDTLSERADGMFRWVYCQLEALRHCLPPSVARILEELPETLDETYERVLREINKANREHARRLLQCLTAALRPLRVEELAEVLAIDFDAPAQGGIAQLNPKWRWADQHQAVLSTCSSLIAIVDDGESKVVQFSHFSVKEYLTSDRLAHSSTDVSRYYIDLEPAHTILAQACLGVLLRLDDHFDEDNVDDIPLVEYASRHWVDHARFENVRSRIRDAMEYFFDADKPHWTPWCRVQTIDVSWGRFTAGDELNDAFPLYYASLGGFYDLAEHLVGKHPEHINARGGRMVTPLVAALHGKYFKVAELLHRHGADVDVRGFLERTPFHAACANGLVDIVHWLLNHGAGANAQNKSLFTPLHYAANEGQLQVLQILIEHNADIHIREMYGFSPLHMAACARVKRHQVEIMQALLDRGASPNARDNDNATPLHQSSWWRKENTVTRTGTVDGTRLLLKHGAIIDAEDNEGKTPLQLALEHERGDIATCLKEHGATR</sequence>
<keyword evidence="6" id="KW-1185">Reference proteome</keyword>
<dbReference type="Proteomes" id="UP000759537">
    <property type="component" value="Unassembled WGS sequence"/>
</dbReference>
<dbReference type="Gene3D" id="1.20.5.170">
    <property type="match status" value="1"/>
</dbReference>
<comment type="caution">
    <text evidence="5">The sequence shown here is derived from an EMBL/GenBank/DDBJ whole genome shotgun (WGS) entry which is preliminary data.</text>
</comment>
<evidence type="ECO:0000256" key="1">
    <source>
        <dbReference type="ARBA" id="ARBA00022737"/>
    </source>
</evidence>
<dbReference type="PROSITE" id="PS50837">
    <property type="entry name" value="NACHT"/>
    <property type="match status" value="1"/>
</dbReference>
<dbReference type="Gene3D" id="1.25.40.20">
    <property type="entry name" value="Ankyrin repeat-containing domain"/>
    <property type="match status" value="1"/>
</dbReference>
<evidence type="ECO:0008006" key="7">
    <source>
        <dbReference type="Google" id="ProtNLM"/>
    </source>
</evidence>
<dbReference type="AlphaFoldDB" id="A0A9P5MWJ5"/>
<name>A0A9P5MWJ5_9AGAM</name>
<dbReference type="SUPFAM" id="SSF52540">
    <property type="entry name" value="P-loop containing nucleoside triphosphate hydrolases"/>
    <property type="match status" value="1"/>
</dbReference>
<dbReference type="EMBL" id="WHVB01000008">
    <property type="protein sequence ID" value="KAF8480501.1"/>
    <property type="molecule type" value="Genomic_DNA"/>
</dbReference>
<dbReference type="InterPro" id="IPR027417">
    <property type="entry name" value="P-loop_NTPase"/>
</dbReference>
<dbReference type="PANTHER" id="PTHR10039:SF16">
    <property type="entry name" value="GPI INOSITOL-DEACYLASE"/>
    <property type="match status" value="1"/>
</dbReference>
<feature type="domain" description="T-SNARE coiled-coil homology" evidence="3">
    <location>
        <begin position="230"/>
        <end position="292"/>
    </location>
</feature>
<dbReference type="Pfam" id="PF22939">
    <property type="entry name" value="WHD_GPIID"/>
    <property type="match status" value="1"/>
</dbReference>
<dbReference type="PROSITE" id="PS50088">
    <property type="entry name" value="ANK_REPEAT"/>
    <property type="match status" value="3"/>
</dbReference>
<evidence type="ECO:0000259" key="4">
    <source>
        <dbReference type="PROSITE" id="PS50837"/>
    </source>
</evidence>
<evidence type="ECO:0000256" key="2">
    <source>
        <dbReference type="PROSITE-ProRule" id="PRU00023"/>
    </source>
</evidence>
<dbReference type="SMART" id="SM00248">
    <property type="entry name" value="ANK"/>
    <property type="match status" value="7"/>
</dbReference>
<dbReference type="SUPFAM" id="SSF57997">
    <property type="entry name" value="Tropomyosin"/>
    <property type="match status" value="1"/>
</dbReference>
<accession>A0A9P5MWJ5</accession>
<protein>
    <recommendedName>
        <fullName evidence="7">NACHT domain-containing protein</fullName>
    </recommendedName>
</protein>
<dbReference type="PROSITE" id="PS50297">
    <property type="entry name" value="ANK_REP_REGION"/>
    <property type="match status" value="3"/>
</dbReference>
<keyword evidence="1" id="KW-0677">Repeat</keyword>
<dbReference type="InterPro" id="IPR007111">
    <property type="entry name" value="NACHT_NTPase"/>
</dbReference>
<feature type="repeat" description="ANK" evidence="2">
    <location>
        <begin position="934"/>
        <end position="966"/>
    </location>
</feature>
<reference evidence="5" key="1">
    <citation type="submission" date="2019-10" db="EMBL/GenBank/DDBJ databases">
        <authorList>
            <consortium name="DOE Joint Genome Institute"/>
            <person name="Kuo A."/>
            <person name="Miyauchi S."/>
            <person name="Kiss E."/>
            <person name="Drula E."/>
            <person name="Kohler A."/>
            <person name="Sanchez-Garcia M."/>
            <person name="Andreopoulos B."/>
            <person name="Barry K.W."/>
            <person name="Bonito G."/>
            <person name="Buee M."/>
            <person name="Carver A."/>
            <person name="Chen C."/>
            <person name="Cichocki N."/>
            <person name="Clum A."/>
            <person name="Culley D."/>
            <person name="Crous P.W."/>
            <person name="Fauchery L."/>
            <person name="Girlanda M."/>
            <person name="Hayes R."/>
            <person name="Keri Z."/>
            <person name="LaButti K."/>
            <person name="Lipzen A."/>
            <person name="Lombard V."/>
            <person name="Magnuson J."/>
            <person name="Maillard F."/>
            <person name="Morin E."/>
            <person name="Murat C."/>
            <person name="Nolan M."/>
            <person name="Ohm R."/>
            <person name="Pangilinan J."/>
            <person name="Pereira M."/>
            <person name="Perotto S."/>
            <person name="Peter M."/>
            <person name="Riley R."/>
            <person name="Sitrit Y."/>
            <person name="Stielow B."/>
            <person name="Szollosi G."/>
            <person name="Zifcakova L."/>
            <person name="Stursova M."/>
            <person name="Spatafora J.W."/>
            <person name="Tedersoo L."/>
            <person name="Vaario L.-M."/>
            <person name="Yamada A."/>
            <person name="Yan M."/>
            <person name="Wang P."/>
            <person name="Xu J."/>
            <person name="Bruns T."/>
            <person name="Baldrian P."/>
            <person name="Vilgalys R."/>
            <person name="Henrissat B."/>
            <person name="Grigoriev I.V."/>
            <person name="Hibbett D."/>
            <person name="Nagy L.G."/>
            <person name="Martin F.M."/>
        </authorList>
    </citation>
    <scope>NUCLEOTIDE SEQUENCE</scope>
    <source>
        <strain evidence="5">Prilba</strain>
    </source>
</reference>
<feature type="domain" description="NACHT" evidence="4">
    <location>
        <begin position="378"/>
        <end position="530"/>
    </location>
</feature>
<evidence type="ECO:0000259" key="3">
    <source>
        <dbReference type="PROSITE" id="PS50192"/>
    </source>
</evidence>
<dbReference type="Gene3D" id="3.40.50.300">
    <property type="entry name" value="P-loop containing nucleotide triphosphate hydrolases"/>
    <property type="match status" value="1"/>
</dbReference>
<dbReference type="InterPro" id="IPR036770">
    <property type="entry name" value="Ankyrin_rpt-contain_sf"/>
</dbReference>
<dbReference type="InterPro" id="IPR056884">
    <property type="entry name" value="NPHP3-like_N"/>
</dbReference>